<protein>
    <submittedName>
        <fullName evidence="1">Uncharacterized protein</fullName>
    </submittedName>
</protein>
<name>A0ABR3JXC2_9AGAR</name>
<proteinExistence type="predicted"/>
<dbReference type="EMBL" id="JASNQZ010000001">
    <property type="protein sequence ID" value="KAL0960507.1"/>
    <property type="molecule type" value="Genomic_DNA"/>
</dbReference>
<evidence type="ECO:0000313" key="2">
    <source>
        <dbReference type="Proteomes" id="UP001556367"/>
    </source>
</evidence>
<sequence length="111" mass="12430">MAEESVQFHGLPIITSIQALCSRTFVGFLDEHPGSITSKLPASQGYPINRCDLSFPCLRTCVVSALRDMGKTTYGAHFAIDTAFKFEQRRDHDVSQMNMGTRFRSSLTRLI</sequence>
<accession>A0ABR3JXC2</accession>
<gene>
    <name evidence="1" type="ORF">HGRIS_005545</name>
</gene>
<evidence type="ECO:0000313" key="1">
    <source>
        <dbReference type="EMBL" id="KAL0960507.1"/>
    </source>
</evidence>
<organism evidence="1 2">
    <name type="scientific">Hohenbuehelia grisea</name>
    <dbReference type="NCBI Taxonomy" id="104357"/>
    <lineage>
        <taxon>Eukaryota</taxon>
        <taxon>Fungi</taxon>
        <taxon>Dikarya</taxon>
        <taxon>Basidiomycota</taxon>
        <taxon>Agaricomycotina</taxon>
        <taxon>Agaricomycetes</taxon>
        <taxon>Agaricomycetidae</taxon>
        <taxon>Agaricales</taxon>
        <taxon>Pleurotineae</taxon>
        <taxon>Pleurotaceae</taxon>
        <taxon>Hohenbuehelia</taxon>
    </lineage>
</organism>
<dbReference type="Proteomes" id="UP001556367">
    <property type="component" value="Unassembled WGS sequence"/>
</dbReference>
<comment type="caution">
    <text evidence="1">The sequence shown here is derived from an EMBL/GenBank/DDBJ whole genome shotgun (WGS) entry which is preliminary data.</text>
</comment>
<keyword evidence="2" id="KW-1185">Reference proteome</keyword>
<reference evidence="2" key="1">
    <citation type="submission" date="2024-06" db="EMBL/GenBank/DDBJ databases">
        <title>Multi-omics analyses provide insights into the biosynthesis of the anticancer antibiotic pleurotin in Hohenbuehelia grisea.</title>
        <authorList>
            <person name="Weaver J.A."/>
            <person name="Alberti F."/>
        </authorList>
    </citation>
    <scope>NUCLEOTIDE SEQUENCE [LARGE SCALE GENOMIC DNA]</scope>
    <source>
        <strain evidence="2">T-177</strain>
    </source>
</reference>